<evidence type="ECO:0000256" key="1">
    <source>
        <dbReference type="SAM" id="MobiDB-lite"/>
    </source>
</evidence>
<keyword evidence="3" id="KW-1185">Reference proteome</keyword>
<feature type="compositionally biased region" description="Basic and acidic residues" evidence="1">
    <location>
        <begin position="51"/>
        <end position="81"/>
    </location>
</feature>
<evidence type="ECO:0000313" key="3">
    <source>
        <dbReference type="Proteomes" id="UP001392437"/>
    </source>
</evidence>
<dbReference type="EMBL" id="JAQQWP010000009">
    <property type="protein sequence ID" value="KAK8100176.1"/>
    <property type="molecule type" value="Genomic_DNA"/>
</dbReference>
<protein>
    <submittedName>
        <fullName evidence="2">Uncharacterized protein</fullName>
    </submittedName>
</protein>
<evidence type="ECO:0000313" key="2">
    <source>
        <dbReference type="EMBL" id="KAK8100176.1"/>
    </source>
</evidence>
<organism evidence="2 3">
    <name type="scientific">Apiospora kogelbergensis</name>
    <dbReference type="NCBI Taxonomy" id="1337665"/>
    <lineage>
        <taxon>Eukaryota</taxon>
        <taxon>Fungi</taxon>
        <taxon>Dikarya</taxon>
        <taxon>Ascomycota</taxon>
        <taxon>Pezizomycotina</taxon>
        <taxon>Sordariomycetes</taxon>
        <taxon>Xylariomycetidae</taxon>
        <taxon>Amphisphaeriales</taxon>
        <taxon>Apiosporaceae</taxon>
        <taxon>Apiospora</taxon>
    </lineage>
</organism>
<dbReference type="Proteomes" id="UP001392437">
    <property type="component" value="Unassembled WGS sequence"/>
</dbReference>
<comment type="caution">
    <text evidence="2">The sequence shown here is derived from an EMBL/GenBank/DDBJ whole genome shotgun (WGS) entry which is preliminary data.</text>
</comment>
<sequence length="247" mass="26200">MLVDCHVPGRGQPLKTRTVSNPLSRLSLTFYVLIFIEDGSPHHSRPASLREVPDSDVHTRVRDPGSREGGGEVAKGPHERPALVQPGPEGRVRGRKAGLLHQPVHQLHPLGEAGLPHLLLHLGLPRDLVPAGAAGSAGQLKFVVAGAEVVVHVVAQDRGGELHGGDAKGDGAGHAVGLRRELVVVRDGEYVFKALVEVLLVSEILHPAVAVSQERVPTMTQIFHGGGSLAAGAGDPRLEARRPSWKR</sequence>
<name>A0AAW0QLA9_9PEZI</name>
<gene>
    <name evidence="2" type="ORF">PG999_010550</name>
</gene>
<accession>A0AAW0QLA9</accession>
<proteinExistence type="predicted"/>
<dbReference type="AlphaFoldDB" id="A0AAW0QLA9"/>
<feature type="region of interest" description="Disordered" evidence="1">
    <location>
        <begin position="42"/>
        <end position="94"/>
    </location>
</feature>
<reference evidence="2 3" key="1">
    <citation type="submission" date="2023-01" db="EMBL/GenBank/DDBJ databases">
        <title>Analysis of 21 Apiospora genomes using comparative genomics revels a genus with tremendous synthesis potential of carbohydrate active enzymes and secondary metabolites.</title>
        <authorList>
            <person name="Sorensen T."/>
        </authorList>
    </citation>
    <scope>NUCLEOTIDE SEQUENCE [LARGE SCALE GENOMIC DNA]</scope>
    <source>
        <strain evidence="2 3">CBS 117206</strain>
    </source>
</reference>